<evidence type="ECO:0000259" key="7">
    <source>
        <dbReference type="Pfam" id="PF25975"/>
    </source>
</evidence>
<dbReference type="InterPro" id="IPR058647">
    <property type="entry name" value="BSH_CzcB-like"/>
</dbReference>
<dbReference type="RefSeq" id="WP_164952654.1">
    <property type="nucleotide sequence ID" value="NZ_CP048751.1"/>
</dbReference>
<dbReference type="Pfam" id="PF25973">
    <property type="entry name" value="BSH_CzcB"/>
    <property type="match status" value="1"/>
</dbReference>
<dbReference type="GO" id="GO:0016020">
    <property type="term" value="C:membrane"/>
    <property type="evidence" value="ECO:0007669"/>
    <property type="project" value="InterPro"/>
</dbReference>
<dbReference type="NCBIfam" id="TIGR01730">
    <property type="entry name" value="RND_mfp"/>
    <property type="match status" value="1"/>
</dbReference>
<evidence type="ECO:0000259" key="6">
    <source>
        <dbReference type="Pfam" id="PF25973"/>
    </source>
</evidence>
<dbReference type="SUPFAM" id="SSF111369">
    <property type="entry name" value="HlyD-like secretion proteins"/>
    <property type="match status" value="1"/>
</dbReference>
<feature type="coiled-coil region" evidence="3">
    <location>
        <begin position="160"/>
        <end position="187"/>
    </location>
</feature>
<dbReference type="PANTHER" id="PTHR30097">
    <property type="entry name" value="CATION EFFLUX SYSTEM PROTEIN CUSB"/>
    <property type="match status" value="1"/>
</dbReference>
<evidence type="ECO:0000313" key="8">
    <source>
        <dbReference type="EMBL" id="QIH73051.1"/>
    </source>
</evidence>
<protein>
    <submittedName>
        <fullName evidence="8">Efflux RND transporter periplasmic adaptor subunit</fullName>
    </submittedName>
</protein>
<sequence>MKRFTNQQRLLGGAAAAVIVLGGGFAVWSMTRGPEAPAEAVAEAEEEHGAGEALEMDAARIQAAGIILAPVGSGSLSAEIVAQGTVVGTPQGEAVLAARADGVITGVSLRLGDSVRAGQTVALIESREASSIAAERATAQARLTAARQALAREQRLFDSQITARQDLEAAQTVMAEAEAEARRTSSAAAAARVSGDGRSTGVVSPISGRVTLSNATLGAFVTAGTELFRVANASQIEVQASVSAEDAGRIAPGDRASITLPEGEVQATVRSITPGVDAESRAATVLLTVSGVGGLRPGQAIAVRIYTRDAGTTEGVSVPEEAIQTVEGRDVVFVRTANGFTAAPVIVGQRSAGRAQITSGLTAGQTIATRNAFLLKAELGKGSGEEE</sequence>
<evidence type="ECO:0000259" key="5">
    <source>
        <dbReference type="Pfam" id="PF25954"/>
    </source>
</evidence>
<name>A0AB37E6M5_9CAUL</name>
<comment type="similarity">
    <text evidence="1">Belongs to the membrane fusion protein (MFP) (TC 8.A.1) family.</text>
</comment>
<dbReference type="GO" id="GO:0022857">
    <property type="term" value="F:transmembrane transporter activity"/>
    <property type="evidence" value="ECO:0007669"/>
    <property type="project" value="InterPro"/>
</dbReference>
<dbReference type="GO" id="GO:0030288">
    <property type="term" value="C:outer membrane-bounded periplasmic space"/>
    <property type="evidence" value="ECO:0007669"/>
    <property type="project" value="TreeGrafter"/>
</dbReference>
<accession>A0AB37E6M5</accession>
<dbReference type="Pfam" id="PF25893">
    <property type="entry name" value="HH_CzcB"/>
    <property type="match status" value="1"/>
</dbReference>
<evidence type="ECO:0000256" key="1">
    <source>
        <dbReference type="ARBA" id="ARBA00009477"/>
    </source>
</evidence>
<feature type="domain" description="CzcB-like C-terminal circularly permuted SH3-like" evidence="7">
    <location>
        <begin position="316"/>
        <end position="376"/>
    </location>
</feature>
<dbReference type="KEGG" id="bmed:GYM46_08855"/>
<keyword evidence="2" id="KW-0813">Transport</keyword>
<feature type="domain" description="CzcB-like alpha-helical hairpin" evidence="4">
    <location>
        <begin position="134"/>
        <end position="185"/>
    </location>
</feature>
<dbReference type="Gene3D" id="1.10.287.470">
    <property type="entry name" value="Helix hairpin bin"/>
    <property type="match status" value="1"/>
</dbReference>
<dbReference type="GO" id="GO:0046914">
    <property type="term" value="F:transition metal ion binding"/>
    <property type="evidence" value="ECO:0007669"/>
    <property type="project" value="TreeGrafter"/>
</dbReference>
<dbReference type="GO" id="GO:0060003">
    <property type="term" value="P:copper ion export"/>
    <property type="evidence" value="ECO:0007669"/>
    <property type="project" value="TreeGrafter"/>
</dbReference>
<organism evidence="8 9">
    <name type="scientific">Brevundimonas mediterranea</name>
    <dbReference type="NCBI Taxonomy" id="74329"/>
    <lineage>
        <taxon>Bacteria</taxon>
        <taxon>Pseudomonadati</taxon>
        <taxon>Pseudomonadota</taxon>
        <taxon>Alphaproteobacteria</taxon>
        <taxon>Caulobacterales</taxon>
        <taxon>Caulobacteraceae</taxon>
        <taxon>Brevundimonas</taxon>
    </lineage>
</organism>
<dbReference type="InterPro" id="IPR006143">
    <property type="entry name" value="RND_pump_MFP"/>
</dbReference>
<dbReference type="Pfam" id="PF25954">
    <property type="entry name" value="Beta-barrel_RND_2"/>
    <property type="match status" value="1"/>
</dbReference>
<proteinExistence type="inferred from homology"/>
<reference evidence="8 9" key="1">
    <citation type="submission" date="2020-01" db="EMBL/GenBank/DDBJ databases">
        <authorList>
            <person name="Wang S."/>
        </authorList>
    </citation>
    <scope>NUCLEOTIDE SEQUENCE [LARGE SCALE GENOMIC DNA]</scope>
    <source>
        <strain evidence="8 9">D151-2-6</strain>
    </source>
</reference>
<feature type="domain" description="CusB-like beta-barrel" evidence="5">
    <location>
        <begin position="238"/>
        <end position="305"/>
    </location>
</feature>
<dbReference type="GO" id="GO:0015679">
    <property type="term" value="P:plasma membrane copper ion transport"/>
    <property type="evidence" value="ECO:0007669"/>
    <property type="project" value="TreeGrafter"/>
</dbReference>
<feature type="domain" description="CzcB-like barrel-sandwich hybrid" evidence="6">
    <location>
        <begin position="94"/>
        <end position="232"/>
    </location>
</feature>
<evidence type="ECO:0000313" key="9">
    <source>
        <dbReference type="Proteomes" id="UP000501325"/>
    </source>
</evidence>
<dbReference type="PANTHER" id="PTHR30097:SF4">
    <property type="entry name" value="SLR6042 PROTEIN"/>
    <property type="match status" value="1"/>
</dbReference>
<evidence type="ECO:0000256" key="3">
    <source>
        <dbReference type="SAM" id="Coils"/>
    </source>
</evidence>
<dbReference type="InterPro" id="IPR058792">
    <property type="entry name" value="Beta-barrel_RND_2"/>
</dbReference>
<dbReference type="InterPro" id="IPR058648">
    <property type="entry name" value="HH_CzcB-like"/>
</dbReference>
<dbReference type="InterPro" id="IPR051909">
    <property type="entry name" value="MFP_Cation_Efflux"/>
</dbReference>
<dbReference type="Gene3D" id="2.40.30.170">
    <property type="match status" value="1"/>
</dbReference>
<evidence type="ECO:0000259" key="4">
    <source>
        <dbReference type="Pfam" id="PF25893"/>
    </source>
</evidence>
<gene>
    <name evidence="8" type="ORF">GYM46_08855</name>
</gene>
<dbReference type="Gene3D" id="2.40.50.100">
    <property type="match status" value="1"/>
</dbReference>
<dbReference type="EMBL" id="CP048751">
    <property type="protein sequence ID" value="QIH73051.1"/>
    <property type="molecule type" value="Genomic_DNA"/>
</dbReference>
<keyword evidence="3" id="KW-0175">Coiled coil</keyword>
<dbReference type="Proteomes" id="UP000501325">
    <property type="component" value="Chromosome"/>
</dbReference>
<dbReference type="Gene3D" id="2.40.420.20">
    <property type="match status" value="1"/>
</dbReference>
<dbReference type="InterPro" id="IPR058649">
    <property type="entry name" value="CzcB_C"/>
</dbReference>
<evidence type="ECO:0000256" key="2">
    <source>
        <dbReference type="ARBA" id="ARBA00022448"/>
    </source>
</evidence>
<dbReference type="Pfam" id="PF25975">
    <property type="entry name" value="CzcB_C"/>
    <property type="match status" value="1"/>
</dbReference>
<dbReference type="FunFam" id="2.40.420.20:FF:000006">
    <property type="entry name" value="RND family efflux transporter MFP subunit"/>
    <property type="match status" value="1"/>
</dbReference>
<dbReference type="AlphaFoldDB" id="A0AB37E6M5"/>